<accession>A0ABV2KS43</accession>
<organism evidence="1 2">
    <name type="scientific">Alkalibacillus flavidus</name>
    <dbReference type="NCBI Taxonomy" id="546021"/>
    <lineage>
        <taxon>Bacteria</taxon>
        <taxon>Bacillati</taxon>
        <taxon>Bacillota</taxon>
        <taxon>Bacilli</taxon>
        <taxon>Bacillales</taxon>
        <taxon>Bacillaceae</taxon>
        <taxon>Alkalibacillus</taxon>
    </lineage>
</organism>
<gene>
    <name evidence="1" type="ORF">ABID56_000026</name>
</gene>
<comment type="caution">
    <text evidence="1">The sequence shown here is derived from an EMBL/GenBank/DDBJ whole genome shotgun (WGS) entry which is preliminary data.</text>
</comment>
<reference evidence="1 2" key="1">
    <citation type="submission" date="2024-06" db="EMBL/GenBank/DDBJ databases">
        <title>Genomic Encyclopedia of Type Strains, Phase IV (KMG-IV): sequencing the most valuable type-strain genomes for metagenomic binning, comparative biology and taxonomic classification.</title>
        <authorList>
            <person name="Goeker M."/>
        </authorList>
    </citation>
    <scope>NUCLEOTIDE SEQUENCE [LARGE SCALE GENOMIC DNA]</scope>
    <source>
        <strain evidence="1 2">DSM 23520</strain>
    </source>
</reference>
<evidence type="ECO:0000313" key="2">
    <source>
        <dbReference type="Proteomes" id="UP001549167"/>
    </source>
</evidence>
<dbReference type="Proteomes" id="UP001549167">
    <property type="component" value="Unassembled WGS sequence"/>
</dbReference>
<proteinExistence type="predicted"/>
<evidence type="ECO:0000313" key="1">
    <source>
        <dbReference type="EMBL" id="MET3681947.1"/>
    </source>
</evidence>
<name>A0ABV2KS43_9BACI</name>
<dbReference type="EMBL" id="JBEPMX010000001">
    <property type="protein sequence ID" value="MET3681947.1"/>
    <property type="molecule type" value="Genomic_DNA"/>
</dbReference>
<sequence length="42" mass="5056">MIEFVGYCVTYHKAVYCENGFLRGEHHNNELYCERCFNHNLT</sequence>
<keyword evidence="2" id="KW-1185">Reference proteome</keyword>
<protein>
    <submittedName>
        <fullName evidence="1">Uncharacterized protein</fullName>
    </submittedName>
</protein>